<evidence type="ECO:0000256" key="3">
    <source>
        <dbReference type="ARBA" id="ARBA00022679"/>
    </source>
</evidence>
<dbReference type="Gene3D" id="3.90.550.10">
    <property type="entry name" value="Spore Coat Polysaccharide Biosynthesis Protein SpsA, Chain A"/>
    <property type="match status" value="1"/>
</dbReference>
<feature type="transmembrane region" description="Helical" evidence="9">
    <location>
        <begin position="32"/>
        <end position="50"/>
    </location>
</feature>
<keyword evidence="6 9" id="KW-0472">Membrane</keyword>
<evidence type="ECO:0000256" key="9">
    <source>
        <dbReference type="SAM" id="Phobius"/>
    </source>
</evidence>
<keyword evidence="3" id="KW-0808">Transferase</keyword>
<gene>
    <name evidence="10" type="ORF">CISIN_1g022795mg</name>
</gene>
<evidence type="ECO:0000256" key="7">
    <source>
        <dbReference type="ARBA" id="ARBA00023316"/>
    </source>
</evidence>
<dbReference type="Proteomes" id="UP000027120">
    <property type="component" value="Unassembled WGS sequence"/>
</dbReference>
<sequence>MRANKAMEKQQNSLPLHVSHVKKSSLIINRSLVLLHFTSLAFLVYYRVSYFFQVSNARAAPLLPWLLVFAAELLLSFQWLLGIAYRWRPISRTVFPERLPEADQLPGIDVFICTADPTKEPTVEVMNTVLSAMALDYPPEKLHVYLSDDGGASITLLGMREAWKFARSWLPFCKRFGIKTICPEAYFSDPENGDGDSGNAEFIVEREKIKEKYTEFKERVTRAIEKWGLENEGISRSRDHPSVVEV</sequence>
<protein>
    <recommendedName>
        <fullName evidence="12">Cellulose synthase</fullName>
    </recommendedName>
</protein>
<reference evidence="10 11" key="1">
    <citation type="submission" date="2014-04" db="EMBL/GenBank/DDBJ databases">
        <authorList>
            <consortium name="International Citrus Genome Consortium"/>
            <person name="Gmitter F."/>
            <person name="Chen C."/>
            <person name="Farmerie W."/>
            <person name="Harkins T."/>
            <person name="Desany B."/>
            <person name="Mohiuddin M."/>
            <person name="Kodira C."/>
            <person name="Borodovsky M."/>
            <person name="Lomsadze A."/>
            <person name="Burns P."/>
            <person name="Jenkins J."/>
            <person name="Prochnik S."/>
            <person name="Shu S."/>
            <person name="Chapman J."/>
            <person name="Pitluck S."/>
            <person name="Schmutz J."/>
            <person name="Rokhsar D."/>
        </authorList>
    </citation>
    <scope>NUCLEOTIDE SEQUENCE</scope>
</reference>
<dbReference type="Pfam" id="PF03552">
    <property type="entry name" value="Cellulose_synt"/>
    <property type="match status" value="1"/>
</dbReference>
<comment type="subcellular location">
    <subcellularLocation>
        <location evidence="1">Endomembrane system</location>
        <topology evidence="1">Multi-pass membrane protein</topology>
    </subcellularLocation>
</comment>
<keyword evidence="11" id="KW-1185">Reference proteome</keyword>
<evidence type="ECO:0000256" key="6">
    <source>
        <dbReference type="ARBA" id="ARBA00023136"/>
    </source>
</evidence>
<dbReference type="InterPro" id="IPR005150">
    <property type="entry name" value="Cellulose_synth"/>
</dbReference>
<evidence type="ECO:0000256" key="2">
    <source>
        <dbReference type="ARBA" id="ARBA00022676"/>
    </source>
</evidence>
<organism evidence="10 11">
    <name type="scientific">Citrus sinensis</name>
    <name type="common">Sweet orange</name>
    <name type="synonym">Citrus aurantium var. sinensis</name>
    <dbReference type="NCBI Taxonomy" id="2711"/>
    <lineage>
        <taxon>Eukaryota</taxon>
        <taxon>Viridiplantae</taxon>
        <taxon>Streptophyta</taxon>
        <taxon>Embryophyta</taxon>
        <taxon>Tracheophyta</taxon>
        <taxon>Spermatophyta</taxon>
        <taxon>Magnoliopsida</taxon>
        <taxon>eudicotyledons</taxon>
        <taxon>Gunneridae</taxon>
        <taxon>Pentapetalae</taxon>
        <taxon>rosids</taxon>
        <taxon>malvids</taxon>
        <taxon>Sapindales</taxon>
        <taxon>Rutaceae</taxon>
        <taxon>Aurantioideae</taxon>
        <taxon>Citrus</taxon>
    </lineage>
</organism>
<feature type="binding site" evidence="8">
    <location>
        <position position="120"/>
    </location>
    <ligand>
        <name>UDP-alpha-D-glucose</name>
        <dbReference type="ChEBI" id="CHEBI:58885"/>
    </ligand>
</feature>
<feature type="binding site" evidence="8">
    <location>
        <position position="149"/>
    </location>
    <ligand>
        <name>UDP-alpha-D-glucose</name>
        <dbReference type="ChEBI" id="CHEBI:58885"/>
    </ligand>
</feature>
<dbReference type="GO" id="GO:0071555">
    <property type="term" value="P:cell wall organization"/>
    <property type="evidence" value="ECO:0007669"/>
    <property type="project" value="UniProtKB-KW"/>
</dbReference>
<keyword evidence="4 9" id="KW-0812">Transmembrane</keyword>
<dbReference type="InterPro" id="IPR029044">
    <property type="entry name" value="Nucleotide-diphossugar_trans"/>
</dbReference>
<evidence type="ECO:0000256" key="8">
    <source>
        <dbReference type="PIRSR" id="PIRSR605150-2"/>
    </source>
</evidence>
<feature type="transmembrane region" description="Helical" evidence="9">
    <location>
        <begin position="62"/>
        <end position="85"/>
    </location>
</feature>
<dbReference type="GO" id="GO:0016020">
    <property type="term" value="C:membrane"/>
    <property type="evidence" value="ECO:0007669"/>
    <property type="project" value="InterPro"/>
</dbReference>
<evidence type="ECO:0000313" key="10">
    <source>
        <dbReference type="EMBL" id="KDO36267.1"/>
    </source>
</evidence>
<dbReference type="GO" id="GO:0012505">
    <property type="term" value="C:endomembrane system"/>
    <property type="evidence" value="ECO:0007669"/>
    <property type="project" value="UniProtKB-SubCell"/>
</dbReference>
<keyword evidence="7" id="KW-0961">Cell wall biogenesis/degradation</keyword>
<evidence type="ECO:0000256" key="1">
    <source>
        <dbReference type="ARBA" id="ARBA00004127"/>
    </source>
</evidence>
<evidence type="ECO:0000313" key="11">
    <source>
        <dbReference type="Proteomes" id="UP000027120"/>
    </source>
</evidence>
<dbReference type="PANTHER" id="PTHR13301">
    <property type="entry name" value="X-BOX TRANSCRIPTION FACTOR-RELATED"/>
    <property type="match status" value="1"/>
</dbReference>
<proteinExistence type="predicted"/>
<dbReference type="SMR" id="A0A067DB82"/>
<keyword evidence="5 9" id="KW-1133">Transmembrane helix</keyword>
<dbReference type="AlphaFoldDB" id="A0A067DB82"/>
<feature type="binding site" evidence="8">
    <location>
        <position position="119"/>
    </location>
    <ligand>
        <name>UDP-alpha-D-glucose</name>
        <dbReference type="ChEBI" id="CHEBI:58885"/>
    </ligand>
</feature>
<keyword evidence="2" id="KW-0328">Glycosyltransferase</keyword>
<evidence type="ECO:0000256" key="5">
    <source>
        <dbReference type="ARBA" id="ARBA00022989"/>
    </source>
</evidence>
<dbReference type="GO" id="GO:0016760">
    <property type="term" value="F:cellulose synthase (UDP-forming) activity"/>
    <property type="evidence" value="ECO:0007669"/>
    <property type="project" value="InterPro"/>
</dbReference>
<dbReference type="GO" id="GO:0030244">
    <property type="term" value="P:cellulose biosynthetic process"/>
    <property type="evidence" value="ECO:0007669"/>
    <property type="project" value="InterPro"/>
</dbReference>
<evidence type="ECO:0008006" key="12">
    <source>
        <dbReference type="Google" id="ProtNLM"/>
    </source>
</evidence>
<dbReference type="FunFam" id="3.90.550.10:FF:000194">
    <property type="entry name" value="Cellulose synthase-like protein G2 isoform A"/>
    <property type="match status" value="1"/>
</dbReference>
<name>A0A067DB82_CITSI</name>
<evidence type="ECO:0000256" key="4">
    <source>
        <dbReference type="ARBA" id="ARBA00022692"/>
    </source>
</evidence>
<accession>A0A067DB82</accession>
<dbReference type="EMBL" id="KK795133">
    <property type="protein sequence ID" value="KDO36267.1"/>
    <property type="molecule type" value="Genomic_DNA"/>
</dbReference>